<dbReference type="GO" id="GO:0005886">
    <property type="term" value="C:plasma membrane"/>
    <property type="evidence" value="ECO:0007669"/>
    <property type="project" value="TreeGrafter"/>
</dbReference>
<feature type="transmembrane region" description="Helical" evidence="7">
    <location>
        <begin position="69"/>
        <end position="89"/>
    </location>
</feature>
<evidence type="ECO:0000313" key="9">
    <source>
        <dbReference type="Proteomes" id="UP001337655"/>
    </source>
</evidence>
<keyword evidence="3 7" id="KW-0812">Transmembrane</keyword>
<evidence type="ECO:0000256" key="7">
    <source>
        <dbReference type="SAM" id="Phobius"/>
    </source>
</evidence>
<dbReference type="AlphaFoldDB" id="A0AAV9NZ62"/>
<dbReference type="EMBL" id="JAVRRT010000020">
    <property type="protein sequence ID" value="KAK5164207.1"/>
    <property type="molecule type" value="Genomic_DNA"/>
</dbReference>
<organism evidence="8 9">
    <name type="scientific">Saxophila tyrrhenica</name>
    <dbReference type="NCBI Taxonomy" id="1690608"/>
    <lineage>
        <taxon>Eukaryota</taxon>
        <taxon>Fungi</taxon>
        <taxon>Dikarya</taxon>
        <taxon>Ascomycota</taxon>
        <taxon>Pezizomycotina</taxon>
        <taxon>Dothideomycetes</taxon>
        <taxon>Dothideomycetidae</taxon>
        <taxon>Mycosphaerellales</taxon>
        <taxon>Extremaceae</taxon>
        <taxon>Saxophila</taxon>
    </lineage>
</organism>
<protein>
    <submittedName>
        <fullName evidence="8">Uncharacterized protein</fullName>
    </submittedName>
</protein>
<evidence type="ECO:0000256" key="5">
    <source>
        <dbReference type="ARBA" id="ARBA00023136"/>
    </source>
</evidence>
<evidence type="ECO:0000256" key="1">
    <source>
        <dbReference type="ARBA" id="ARBA00004141"/>
    </source>
</evidence>
<dbReference type="PANTHER" id="PTHR31123:SF6">
    <property type="entry name" value="MEMBRANE AMMONIUM TRANSPORTER (ATO3), PUTATIVE (AFU_ORTHOLOGUE AFUA_5G01140)-RELATED"/>
    <property type="match status" value="1"/>
</dbReference>
<feature type="transmembrane region" description="Helical" evidence="7">
    <location>
        <begin position="171"/>
        <end position="191"/>
    </location>
</feature>
<name>A0AAV9NZ62_9PEZI</name>
<comment type="caution">
    <text evidence="8">The sequence shown here is derived from an EMBL/GenBank/DDBJ whole genome shotgun (WGS) entry which is preliminary data.</text>
</comment>
<evidence type="ECO:0000256" key="2">
    <source>
        <dbReference type="ARBA" id="ARBA00005587"/>
    </source>
</evidence>
<keyword evidence="5 7" id="KW-0472">Membrane</keyword>
<dbReference type="GeneID" id="89931231"/>
<accession>A0AAV9NZ62</accession>
<feature type="transmembrane region" description="Helical" evidence="7">
    <location>
        <begin position="198"/>
        <end position="217"/>
    </location>
</feature>
<evidence type="ECO:0000256" key="6">
    <source>
        <dbReference type="SAM" id="MobiDB-lite"/>
    </source>
</evidence>
<keyword evidence="9" id="KW-1185">Reference proteome</keyword>
<feature type="transmembrane region" description="Helical" evidence="7">
    <location>
        <begin position="130"/>
        <end position="151"/>
    </location>
</feature>
<dbReference type="InterPro" id="IPR051633">
    <property type="entry name" value="AceTr"/>
</dbReference>
<feature type="compositionally biased region" description="Polar residues" evidence="6">
    <location>
        <begin position="33"/>
        <end position="45"/>
    </location>
</feature>
<proteinExistence type="inferred from homology"/>
<evidence type="ECO:0000256" key="3">
    <source>
        <dbReference type="ARBA" id="ARBA00022692"/>
    </source>
</evidence>
<feature type="transmembrane region" description="Helical" evidence="7">
    <location>
        <begin position="229"/>
        <end position="249"/>
    </location>
</feature>
<gene>
    <name evidence="8" type="ORF">LTR77_009901</name>
</gene>
<evidence type="ECO:0000256" key="4">
    <source>
        <dbReference type="ARBA" id="ARBA00022989"/>
    </source>
</evidence>
<dbReference type="PANTHER" id="PTHR31123">
    <property type="entry name" value="ACCUMULATION OF DYADS PROTEIN 2-RELATED"/>
    <property type="match status" value="1"/>
</dbReference>
<comment type="subcellular location">
    <subcellularLocation>
        <location evidence="1">Membrane</location>
        <topology evidence="1">Multi-pass membrane protein</topology>
    </subcellularLocation>
</comment>
<dbReference type="Pfam" id="PF01184">
    <property type="entry name" value="Gpr1_Fun34_YaaH"/>
    <property type="match status" value="1"/>
</dbReference>
<comment type="similarity">
    <text evidence="2">Belongs to the acetate uptake transporter (AceTr) (TC 2.A.96) family.</text>
</comment>
<dbReference type="RefSeq" id="XP_064654500.1">
    <property type="nucleotide sequence ID" value="XM_064807127.1"/>
</dbReference>
<sequence length="289" mass="31037">MSQLHFSSPDGIQFDLRLPDQIDNTPVPDYRSQAETPHKPTQQTFARAYSSPPTINPAKPCHAFGNPTPVGLGGFLLANTPATMMLLGWHGAGGANGNESAAVGMFFYMGCLLEVLCGIGEWIKGETFNAAVFLILGGYFGASGAVLVPFYNAISGYGADGIAAQFAYHDSYAMFLIFMGVLLLFFTIASIRLDVCHVVLFACFTACFPCLAMSYFYMADGNASTARTYRIWGAVVSLVGSIILWYLFLGSLLDAVDFPIALPLGVNGVVSGGTKHQCLADFEPQSDWL</sequence>
<reference evidence="8 9" key="1">
    <citation type="submission" date="2023-08" db="EMBL/GenBank/DDBJ databases">
        <title>Black Yeasts Isolated from many extreme environments.</title>
        <authorList>
            <person name="Coleine C."/>
            <person name="Stajich J.E."/>
            <person name="Selbmann L."/>
        </authorList>
    </citation>
    <scope>NUCLEOTIDE SEQUENCE [LARGE SCALE GENOMIC DNA]</scope>
    <source>
        <strain evidence="8 9">CCFEE 5935</strain>
    </source>
</reference>
<dbReference type="Proteomes" id="UP001337655">
    <property type="component" value="Unassembled WGS sequence"/>
</dbReference>
<keyword evidence="4 7" id="KW-1133">Transmembrane helix</keyword>
<feature type="region of interest" description="Disordered" evidence="6">
    <location>
        <begin position="23"/>
        <end position="49"/>
    </location>
</feature>
<dbReference type="InterPro" id="IPR000791">
    <property type="entry name" value="Gpr1/Fun34/SatP-like"/>
</dbReference>
<evidence type="ECO:0000313" key="8">
    <source>
        <dbReference type="EMBL" id="KAK5164207.1"/>
    </source>
</evidence>
<dbReference type="GO" id="GO:0015123">
    <property type="term" value="F:acetate transmembrane transporter activity"/>
    <property type="evidence" value="ECO:0007669"/>
    <property type="project" value="TreeGrafter"/>
</dbReference>
<feature type="transmembrane region" description="Helical" evidence="7">
    <location>
        <begin position="101"/>
        <end position="123"/>
    </location>
</feature>